<dbReference type="AlphaFoldDB" id="A0A0R0LYT3"/>
<name>A0A0R0LYT3_9MICR</name>
<keyword evidence="1" id="KW-0472">Membrane</keyword>
<proteinExistence type="predicted"/>
<accession>A0A0R0LYT3</accession>
<gene>
    <name evidence="2" type="ORF">M153_24500010072</name>
</gene>
<dbReference type="EMBL" id="LGUB01000068">
    <property type="protein sequence ID" value="KRH94486.1"/>
    <property type="molecule type" value="Genomic_DNA"/>
</dbReference>
<keyword evidence="1" id="KW-0812">Transmembrane</keyword>
<evidence type="ECO:0000313" key="3">
    <source>
        <dbReference type="Proteomes" id="UP000051530"/>
    </source>
</evidence>
<dbReference type="Proteomes" id="UP000051530">
    <property type="component" value="Unassembled WGS sequence"/>
</dbReference>
<sequence>MTVVLNFESAYYGHNNGKTESNDQNINSDVPVQIDSENIEDNPLLQAFKPSKKLKLEEIKLVIVDTHDSDDESVKEVLTNEEKNNDPIIPETFESFQTCNQQLSRRTTENSSPMYILSNEKSAILIIFFCIPFLISFIAFILFLIKQMVKN</sequence>
<comment type="caution">
    <text evidence="2">The sequence shown here is derived from an EMBL/GenBank/DDBJ whole genome shotgun (WGS) entry which is preliminary data.</text>
</comment>
<evidence type="ECO:0000313" key="2">
    <source>
        <dbReference type="EMBL" id="KRH94486.1"/>
    </source>
</evidence>
<keyword evidence="3" id="KW-1185">Reference proteome</keyword>
<organism evidence="2 3">
    <name type="scientific">Pseudoloma neurophilia</name>
    <dbReference type="NCBI Taxonomy" id="146866"/>
    <lineage>
        <taxon>Eukaryota</taxon>
        <taxon>Fungi</taxon>
        <taxon>Fungi incertae sedis</taxon>
        <taxon>Microsporidia</taxon>
        <taxon>Pseudoloma</taxon>
    </lineage>
</organism>
<evidence type="ECO:0000256" key="1">
    <source>
        <dbReference type="SAM" id="Phobius"/>
    </source>
</evidence>
<feature type="transmembrane region" description="Helical" evidence="1">
    <location>
        <begin position="123"/>
        <end position="145"/>
    </location>
</feature>
<dbReference type="VEuPathDB" id="MicrosporidiaDB:M153_24500010072"/>
<protein>
    <submittedName>
        <fullName evidence="2">Uncharacterized protein</fullName>
    </submittedName>
</protein>
<keyword evidence="1" id="KW-1133">Transmembrane helix</keyword>
<reference evidence="2 3" key="1">
    <citation type="submission" date="2015-07" db="EMBL/GenBank/DDBJ databases">
        <title>The genome of Pseudoloma neurophilia, a relevant intracellular parasite of the zebrafish.</title>
        <authorList>
            <person name="Ndikumana S."/>
            <person name="Pelin A."/>
            <person name="Sanders J."/>
            <person name="Corradi N."/>
        </authorList>
    </citation>
    <scope>NUCLEOTIDE SEQUENCE [LARGE SCALE GENOMIC DNA]</scope>
    <source>
        <strain evidence="2 3">MK1</strain>
    </source>
</reference>